<dbReference type="InterPro" id="IPR050220">
    <property type="entry name" value="Type_II_DNA_Topoisomerases"/>
</dbReference>
<dbReference type="EC" id="5.6.2.2" evidence="7"/>
<feature type="active site" description="O-(5'-phospho-DNA)-tyrosine intermediate" evidence="7 8">
    <location>
        <position position="127"/>
    </location>
</feature>
<dbReference type="Gene3D" id="3.90.199.10">
    <property type="entry name" value="Topoisomerase II, domain 5"/>
    <property type="match status" value="1"/>
</dbReference>
<dbReference type="NCBIfam" id="NF004044">
    <property type="entry name" value="PRK05561.1"/>
    <property type="match status" value="1"/>
</dbReference>
<dbReference type="PROSITE" id="PS52040">
    <property type="entry name" value="TOPO_IIA"/>
    <property type="match status" value="1"/>
</dbReference>
<dbReference type="InterPro" id="IPR035516">
    <property type="entry name" value="Gyrase/topoIV_suA_C"/>
</dbReference>
<keyword evidence="3 7" id="KW-0799">Topoisomerase</keyword>
<dbReference type="Pfam" id="PF00521">
    <property type="entry name" value="DNA_topoisoIV"/>
    <property type="match status" value="1"/>
</dbReference>
<accession>A0A7X3GXV1</accession>
<dbReference type="Gene3D" id="2.120.10.90">
    <property type="entry name" value="DNA gyrase/topoisomerase IV, subunit A, C-terminal"/>
    <property type="match status" value="1"/>
</dbReference>
<feature type="site" description="Interaction with DNA" evidence="7">
    <location>
        <position position="82"/>
    </location>
</feature>
<dbReference type="Gene3D" id="1.10.268.10">
    <property type="entry name" value="Topoisomerase, domain 3"/>
    <property type="match status" value="1"/>
</dbReference>
<evidence type="ECO:0000256" key="5">
    <source>
        <dbReference type="ARBA" id="ARBA00023136"/>
    </source>
</evidence>
<name>A0A7X3GXV1_9GAMM</name>
<feature type="domain" description="Topo IIA-type catalytic" evidence="9">
    <location>
        <begin position="38"/>
        <end position="501"/>
    </location>
</feature>
<dbReference type="InterPro" id="IPR013757">
    <property type="entry name" value="Topo_IIA_A_a_sf"/>
</dbReference>
<evidence type="ECO:0000313" key="11">
    <source>
        <dbReference type="Proteomes" id="UP000437638"/>
    </source>
</evidence>
<feature type="site" description="Transition state stabilizer" evidence="7">
    <location>
        <position position="126"/>
    </location>
</feature>
<comment type="subcellular location">
    <subcellularLocation>
        <location evidence="7">Cell membrane</location>
        <topology evidence="7">Peripheral membrane protein</topology>
    </subcellularLocation>
</comment>
<dbReference type="AlphaFoldDB" id="A0A7X3GXV1"/>
<dbReference type="SMART" id="SM00434">
    <property type="entry name" value="TOP4c"/>
    <property type="match status" value="1"/>
</dbReference>
<dbReference type="HAMAP" id="MF_00936">
    <property type="entry name" value="ParC_type1"/>
    <property type="match status" value="1"/>
</dbReference>
<evidence type="ECO:0000256" key="3">
    <source>
        <dbReference type="ARBA" id="ARBA00023029"/>
    </source>
</evidence>
<dbReference type="FunFam" id="1.10.268.10:FF:000001">
    <property type="entry name" value="DNA gyrase subunit A"/>
    <property type="match status" value="1"/>
</dbReference>
<sequence>MVMDIQVAEGDVERLSLRDYTEKAYLDYSMYVILDRALPNIGDGMKPVQRRIIYAMRELALSANAKYKKSARTVGDVLGKFHPHGDSACYEAMVLMAQPFSYRYPLVDGQGNWGSPDDPKSFAAMRYTEAKLSRFAEVLLAELGQGTVDWTPNFDGTMNEPVVLPARLPHVLLNGGTGIAVGMATDIPPHNVSEVVEATCHLLRNPEATTTDLMEYLPAPDFPTDAEIITPPSDLKKLYESGRGSVKLRGRYVREDSHIVITSLPHQVSGAKILEQIAAQMNAKKLPMVADLRDESTHEEPTRLVIEPRSNRVDVEALMAHLFATTDLEKSVRVNMNVIGLDGRPSVMSLPAMLGEWLRFRRSTVRRRLEHRLSKVEDRLHLLEGLLIAYLSLDEVIRIIREEDEPKAQLIEAFALSDRQAEAILELRLRHLAKLEEMKIRGEQDELEAERKRLSALLGSEAKLTNLIEKEIRAAGKEHGDARRSPLVEREDSRALSEVELLGADPITVVLSEKGWIRAAKGHDIDPEGLSYKAGDRFHLVARGKTNQPLVLLDDTGRAYTLAAHNLPSARGQGEPVTGRANVAAGAQMTGLMLGPAQSRFLLASDGGYGFIATLEALTGKNKAGKAVLSVPKGCNVLPPVPVPQVEGAAEDEARALWVAVVSNEGRLLLFPLDDLPQMAKGKGNKMLDIPGPRAARREEFVRDITVLARSAALVLHAGKRKLTLKAVDLAYYRGERGRRGSKLPRGFQKVDRIEAGD</sequence>
<keyword evidence="5 7" id="KW-0472">Membrane</keyword>
<evidence type="ECO:0000259" key="9">
    <source>
        <dbReference type="PROSITE" id="PS52040"/>
    </source>
</evidence>
<dbReference type="NCBIfam" id="TIGR01062">
    <property type="entry name" value="parC_Gneg"/>
    <property type="match status" value="1"/>
</dbReference>
<evidence type="ECO:0000256" key="7">
    <source>
        <dbReference type="HAMAP-Rule" id="MF_00936"/>
    </source>
</evidence>
<evidence type="ECO:0000256" key="2">
    <source>
        <dbReference type="ARBA" id="ARBA00022475"/>
    </source>
</evidence>
<protein>
    <recommendedName>
        <fullName evidence="7">DNA topoisomerase 4 subunit A</fullName>
        <ecNumber evidence="7">5.6.2.2</ecNumber>
    </recommendedName>
    <alternativeName>
        <fullName evidence="7">Topoisomerase IV subunit A</fullName>
    </alternativeName>
</protein>
<dbReference type="InterPro" id="IPR002205">
    <property type="entry name" value="Topo_IIA_dom_A"/>
</dbReference>
<evidence type="ECO:0000256" key="8">
    <source>
        <dbReference type="PROSITE-ProRule" id="PRU01384"/>
    </source>
</evidence>
<dbReference type="InterPro" id="IPR005742">
    <property type="entry name" value="TopoIV_A_Gneg"/>
</dbReference>
<dbReference type="GO" id="GO:0019897">
    <property type="term" value="C:extrinsic component of plasma membrane"/>
    <property type="evidence" value="ECO:0007669"/>
    <property type="project" value="UniProtKB-UniRule"/>
</dbReference>
<dbReference type="CDD" id="cd00187">
    <property type="entry name" value="TOP4c"/>
    <property type="match status" value="1"/>
</dbReference>
<dbReference type="RefSeq" id="WP_160417119.1">
    <property type="nucleotide sequence ID" value="NZ_WTKP01000001.1"/>
</dbReference>
<comment type="caution">
    <text evidence="10">The sequence shown here is derived from an EMBL/GenBank/DDBJ whole genome shotgun (WGS) entry which is preliminary data.</text>
</comment>
<proteinExistence type="inferred from homology"/>
<keyword evidence="2 7" id="KW-1003">Cell membrane</keyword>
<feature type="site" description="Interaction with DNA" evidence="7">
    <location>
        <position position="46"/>
    </location>
</feature>
<dbReference type="SUPFAM" id="SSF101904">
    <property type="entry name" value="GyrA/ParC C-terminal domain-like"/>
    <property type="match status" value="1"/>
</dbReference>
<dbReference type="GO" id="GO:0006265">
    <property type="term" value="P:DNA topological change"/>
    <property type="evidence" value="ECO:0007669"/>
    <property type="project" value="UniProtKB-UniRule"/>
</dbReference>
<dbReference type="PANTHER" id="PTHR43493">
    <property type="entry name" value="DNA GYRASE/TOPOISOMERASE SUBUNIT A"/>
    <property type="match status" value="1"/>
</dbReference>
<evidence type="ECO:0000256" key="6">
    <source>
        <dbReference type="ARBA" id="ARBA00023235"/>
    </source>
</evidence>
<comment type="subunit">
    <text evidence="7">Heterotetramer composed of ParC and ParE.</text>
</comment>
<keyword evidence="4 7" id="KW-0238">DNA-binding</keyword>
<dbReference type="GO" id="GO:0003918">
    <property type="term" value="F:DNA topoisomerase type II (double strand cut, ATP-hydrolyzing) activity"/>
    <property type="evidence" value="ECO:0007669"/>
    <property type="project" value="UniProtKB-UniRule"/>
</dbReference>
<organism evidence="10 11">
    <name type="scientific">Vreelandella zhuhanensis</name>
    <dbReference type="NCBI Taxonomy" id="2684210"/>
    <lineage>
        <taxon>Bacteria</taxon>
        <taxon>Pseudomonadati</taxon>
        <taxon>Pseudomonadota</taxon>
        <taxon>Gammaproteobacteria</taxon>
        <taxon>Oceanospirillales</taxon>
        <taxon>Halomonadaceae</taxon>
        <taxon>Vreelandella</taxon>
    </lineage>
</organism>
<reference evidence="10 11" key="1">
    <citation type="submission" date="2019-12" db="EMBL/GenBank/DDBJ databases">
        <title>Halomonas rutogse sp. nov. isolated from two lakes on Tibetan Plateau.</title>
        <authorList>
            <person name="Gao P."/>
        </authorList>
    </citation>
    <scope>NUCLEOTIDE SEQUENCE [LARGE SCALE GENOMIC DNA]</scope>
    <source>
        <strain evidence="10 11">ZH2S</strain>
    </source>
</reference>
<dbReference type="GO" id="GO:0005694">
    <property type="term" value="C:chromosome"/>
    <property type="evidence" value="ECO:0007669"/>
    <property type="project" value="InterPro"/>
</dbReference>
<evidence type="ECO:0000313" key="10">
    <source>
        <dbReference type="EMBL" id="MWJ26912.1"/>
    </source>
</evidence>
<comment type="similarity">
    <text evidence="7">Belongs to the type II topoisomerase GyrA/ParC subunit family. ParC type 1 subfamily.</text>
</comment>
<dbReference type="InterPro" id="IPR013758">
    <property type="entry name" value="Topo_IIA_A/C_ab"/>
</dbReference>
<dbReference type="SUPFAM" id="SSF56719">
    <property type="entry name" value="Type II DNA topoisomerase"/>
    <property type="match status" value="1"/>
</dbReference>
<dbReference type="Gene3D" id="3.30.1360.40">
    <property type="match status" value="1"/>
</dbReference>
<comment type="catalytic activity">
    <reaction evidence="1 7 8">
        <text>ATP-dependent breakage, passage and rejoining of double-stranded DNA.</text>
        <dbReference type="EC" id="5.6.2.2"/>
    </reaction>
</comment>
<dbReference type="EMBL" id="WTKP01000001">
    <property type="protein sequence ID" value="MWJ26912.1"/>
    <property type="molecule type" value="Genomic_DNA"/>
</dbReference>
<dbReference type="GO" id="GO:0003677">
    <property type="term" value="F:DNA binding"/>
    <property type="evidence" value="ECO:0007669"/>
    <property type="project" value="UniProtKB-UniRule"/>
</dbReference>
<dbReference type="PANTHER" id="PTHR43493:SF1">
    <property type="entry name" value="DNA TOPOISOMERASE 4 SUBUNIT A"/>
    <property type="match status" value="1"/>
</dbReference>
<feature type="site" description="Interaction with DNA" evidence="7">
    <location>
        <position position="84"/>
    </location>
</feature>
<dbReference type="GO" id="GO:0005737">
    <property type="term" value="C:cytoplasm"/>
    <property type="evidence" value="ECO:0007669"/>
    <property type="project" value="TreeGrafter"/>
</dbReference>
<dbReference type="GO" id="GO:0007059">
    <property type="term" value="P:chromosome segregation"/>
    <property type="evidence" value="ECO:0007669"/>
    <property type="project" value="UniProtKB-UniRule"/>
</dbReference>
<keyword evidence="11" id="KW-1185">Reference proteome</keyword>
<evidence type="ECO:0000256" key="1">
    <source>
        <dbReference type="ARBA" id="ARBA00000185"/>
    </source>
</evidence>
<gene>
    <name evidence="7 10" type="primary">parC</name>
    <name evidence="10" type="ORF">GPM19_01580</name>
</gene>
<dbReference type="Proteomes" id="UP000437638">
    <property type="component" value="Unassembled WGS sequence"/>
</dbReference>
<evidence type="ECO:0000256" key="4">
    <source>
        <dbReference type="ARBA" id="ARBA00023125"/>
    </source>
</evidence>
<dbReference type="GO" id="GO:0009330">
    <property type="term" value="C:DNA topoisomerase type II (double strand cut, ATP-hydrolyzing) complex"/>
    <property type="evidence" value="ECO:0007669"/>
    <property type="project" value="TreeGrafter"/>
</dbReference>
<comment type="function">
    <text evidence="7">Topoisomerase IV is essential for chromosome segregation. It relaxes supercoiled DNA. Performs the decatenation events required during the replication of a circular DNA molecule.</text>
</comment>
<keyword evidence="6 7" id="KW-0413">Isomerase</keyword>
<dbReference type="GO" id="GO:0005524">
    <property type="term" value="F:ATP binding"/>
    <property type="evidence" value="ECO:0007669"/>
    <property type="project" value="InterPro"/>
</dbReference>
<dbReference type="InterPro" id="IPR013760">
    <property type="entry name" value="Topo_IIA-like_dom_sf"/>
</dbReference>